<dbReference type="Proteomes" id="UP000184471">
    <property type="component" value="Unassembled WGS sequence"/>
</dbReference>
<evidence type="ECO:0000313" key="3">
    <source>
        <dbReference type="Proteomes" id="UP000184471"/>
    </source>
</evidence>
<feature type="compositionally biased region" description="Basic and acidic residues" evidence="1">
    <location>
        <begin position="69"/>
        <end position="78"/>
    </location>
</feature>
<proteinExistence type="predicted"/>
<accession>A0A1M5FZ04</accession>
<evidence type="ECO:0000313" key="2">
    <source>
        <dbReference type="EMBL" id="SHF96421.1"/>
    </source>
</evidence>
<name>A0A1M5FZ04_9ACTN</name>
<evidence type="ECO:0000256" key="1">
    <source>
        <dbReference type="SAM" id="MobiDB-lite"/>
    </source>
</evidence>
<dbReference type="EMBL" id="FQVX01000001">
    <property type="protein sequence ID" value="SHF96421.1"/>
    <property type="molecule type" value="Genomic_DNA"/>
</dbReference>
<keyword evidence="3" id="KW-1185">Reference proteome</keyword>
<protein>
    <submittedName>
        <fullName evidence="2">Uncharacterized protein</fullName>
    </submittedName>
</protein>
<organism evidence="2 3">
    <name type="scientific">Geodermatophilus nigrescens</name>
    <dbReference type="NCBI Taxonomy" id="1070870"/>
    <lineage>
        <taxon>Bacteria</taxon>
        <taxon>Bacillati</taxon>
        <taxon>Actinomycetota</taxon>
        <taxon>Actinomycetes</taxon>
        <taxon>Geodermatophilales</taxon>
        <taxon>Geodermatophilaceae</taxon>
        <taxon>Geodermatophilus</taxon>
    </lineage>
</organism>
<reference evidence="2 3" key="1">
    <citation type="submission" date="2016-11" db="EMBL/GenBank/DDBJ databases">
        <authorList>
            <person name="Jaros S."/>
            <person name="Januszkiewicz K."/>
            <person name="Wedrychowicz H."/>
        </authorList>
    </citation>
    <scope>NUCLEOTIDE SEQUENCE [LARGE SCALE GENOMIC DNA]</scope>
    <source>
        <strain evidence="2 3">DSM 45408</strain>
    </source>
</reference>
<gene>
    <name evidence="2" type="ORF">SAMN05444351_1457</name>
</gene>
<sequence>MQVVERRVEVPVPITVSPARRDWPGLLAELAHQIDDGRIYDRDLLNLSDALSTVLAAYERRSHVRSGAVERESLERSRRQALTPFHRR</sequence>
<dbReference type="AlphaFoldDB" id="A0A1M5FZ04"/>
<feature type="region of interest" description="Disordered" evidence="1">
    <location>
        <begin position="69"/>
        <end position="88"/>
    </location>
</feature>
<dbReference type="RefSeq" id="WP_073419314.1">
    <property type="nucleotide sequence ID" value="NZ_FQVX01000001.1"/>
</dbReference>